<evidence type="ECO:0000313" key="1">
    <source>
        <dbReference type="EMBL" id="VDM03800.1"/>
    </source>
</evidence>
<organism evidence="3">
    <name type="scientific">Schistocephalus solidus</name>
    <name type="common">Tapeworm</name>
    <dbReference type="NCBI Taxonomy" id="70667"/>
    <lineage>
        <taxon>Eukaryota</taxon>
        <taxon>Metazoa</taxon>
        <taxon>Spiralia</taxon>
        <taxon>Lophotrochozoa</taxon>
        <taxon>Platyhelminthes</taxon>
        <taxon>Cestoda</taxon>
        <taxon>Eucestoda</taxon>
        <taxon>Diphyllobothriidea</taxon>
        <taxon>Diphyllobothriidae</taxon>
        <taxon>Schistocephalus</taxon>
    </lineage>
</organism>
<dbReference type="WBParaSite" id="SSLN_0001807601-mRNA-1">
    <property type="protein sequence ID" value="SSLN_0001807601-mRNA-1"/>
    <property type="gene ID" value="SSLN_0001807601"/>
</dbReference>
<keyword evidence="2" id="KW-1185">Reference proteome</keyword>
<protein>
    <submittedName>
        <fullName evidence="3">Ataxin-1</fullName>
    </submittedName>
</protein>
<reference evidence="3" key="1">
    <citation type="submission" date="2016-06" db="UniProtKB">
        <authorList>
            <consortium name="WormBaseParasite"/>
        </authorList>
    </citation>
    <scope>IDENTIFICATION</scope>
</reference>
<accession>A0A183TLR6</accession>
<reference evidence="1 2" key="2">
    <citation type="submission" date="2018-11" db="EMBL/GenBank/DDBJ databases">
        <authorList>
            <consortium name="Pathogen Informatics"/>
        </authorList>
    </citation>
    <scope>NUCLEOTIDE SEQUENCE [LARGE SCALE GENOMIC DNA]</scope>
    <source>
        <strain evidence="1 2">NST_G2</strain>
    </source>
</reference>
<proteinExistence type="predicted"/>
<evidence type="ECO:0000313" key="2">
    <source>
        <dbReference type="Proteomes" id="UP000275846"/>
    </source>
</evidence>
<name>A0A183TLR6_SCHSO</name>
<gene>
    <name evidence="1" type="ORF">SSLN_LOCUS17414</name>
</gene>
<dbReference type="OrthoDB" id="6269189at2759"/>
<dbReference type="EMBL" id="UYSU01042478">
    <property type="protein sequence ID" value="VDM03800.1"/>
    <property type="molecule type" value="Genomic_DNA"/>
</dbReference>
<dbReference type="AlphaFoldDB" id="A0A183TLR6"/>
<evidence type="ECO:0000313" key="3">
    <source>
        <dbReference type="WBParaSite" id="SSLN_0001807601-mRNA-1"/>
    </source>
</evidence>
<dbReference type="Proteomes" id="UP000275846">
    <property type="component" value="Unassembled WGS sequence"/>
</dbReference>
<sequence length="126" mass="13926">MVEVAAPSQLHLPQHGMEAEDAGPLQDFRYQDPVLPSQLQCSAEAAEMKVIQLPGLVRVDGPGFRSVKECRQDDSLVHLQFGVQSKVSADFGEEVRATLHVLLRHCVKGAVIHEEQVMDCTQHTLD</sequence>